<organism evidence="2 3">
    <name type="scientific">Alienimonas californiensis</name>
    <dbReference type="NCBI Taxonomy" id="2527989"/>
    <lineage>
        <taxon>Bacteria</taxon>
        <taxon>Pseudomonadati</taxon>
        <taxon>Planctomycetota</taxon>
        <taxon>Planctomycetia</taxon>
        <taxon>Planctomycetales</taxon>
        <taxon>Planctomycetaceae</taxon>
        <taxon>Alienimonas</taxon>
    </lineage>
</organism>
<dbReference type="Gene3D" id="1.10.20.60">
    <property type="entry name" value="Glu-tRNAGln amidotransferase C subunit, N-terminal domain"/>
    <property type="match status" value="1"/>
</dbReference>
<keyword evidence="3" id="KW-1185">Reference proteome</keyword>
<evidence type="ECO:0000313" key="3">
    <source>
        <dbReference type="Proteomes" id="UP000318741"/>
    </source>
</evidence>
<dbReference type="GO" id="GO:0006412">
    <property type="term" value="P:translation"/>
    <property type="evidence" value="ECO:0007669"/>
    <property type="project" value="UniProtKB-UniRule"/>
</dbReference>
<evidence type="ECO:0000256" key="1">
    <source>
        <dbReference type="HAMAP-Rule" id="MF_00122"/>
    </source>
</evidence>
<dbReference type="HAMAP" id="MF_00122">
    <property type="entry name" value="GatC"/>
    <property type="match status" value="1"/>
</dbReference>
<keyword evidence="1" id="KW-0648">Protein biosynthesis</keyword>
<proteinExistence type="inferred from homology"/>
<dbReference type="NCBIfam" id="TIGR00135">
    <property type="entry name" value="gatC"/>
    <property type="match status" value="1"/>
</dbReference>
<dbReference type="EC" id="6.3.5.-" evidence="1"/>
<dbReference type="PANTHER" id="PTHR15004">
    <property type="entry name" value="GLUTAMYL-TRNA(GLN) AMIDOTRANSFERASE SUBUNIT C, MITOCHONDRIAL"/>
    <property type="match status" value="1"/>
</dbReference>
<sequence length="104" mass="11222">MADPAANPQITRRDVARVAKLSRLALKPSELNAFTNQLRAILGYVHLLDEVPTGDVEPMAHAIDVRDVLREDVPTPMLPREAALANAPASDGECFLVPQILGGE</sequence>
<dbReference type="GO" id="GO:0016740">
    <property type="term" value="F:transferase activity"/>
    <property type="evidence" value="ECO:0007669"/>
    <property type="project" value="UniProtKB-KW"/>
</dbReference>
<dbReference type="GO" id="GO:0070681">
    <property type="term" value="P:glutaminyl-tRNAGln biosynthesis via transamidation"/>
    <property type="evidence" value="ECO:0007669"/>
    <property type="project" value="TreeGrafter"/>
</dbReference>
<dbReference type="PANTHER" id="PTHR15004:SF0">
    <property type="entry name" value="GLUTAMYL-TRNA(GLN) AMIDOTRANSFERASE SUBUNIT C, MITOCHONDRIAL"/>
    <property type="match status" value="1"/>
</dbReference>
<keyword evidence="2" id="KW-0808">Transferase</keyword>
<comment type="similarity">
    <text evidence="1">Belongs to the GatC family.</text>
</comment>
<reference evidence="2 3" key="1">
    <citation type="submission" date="2019-02" db="EMBL/GenBank/DDBJ databases">
        <title>Deep-cultivation of Planctomycetes and their phenomic and genomic characterization uncovers novel biology.</title>
        <authorList>
            <person name="Wiegand S."/>
            <person name="Jogler M."/>
            <person name="Boedeker C."/>
            <person name="Pinto D."/>
            <person name="Vollmers J."/>
            <person name="Rivas-Marin E."/>
            <person name="Kohn T."/>
            <person name="Peeters S.H."/>
            <person name="Heuer A."/>
            <person name="Rast P."/>
            <person name="Oberbeckmann S."/>
            <person name="Bunk B."/>
            <person name="Jeske O."/>
            <person name="Meyerdierks A."/>
            <person name="Storesund J.E."/>
            <person name="Kallscheuer N."/>
            <person name="Luecker S."/>
            <person name="Lage O.M."/>
            <person name="Pohl T."/>
            <person name="Merkel B.J."/>
            <person name="Hornburger P."/>
            <person name="Mueller R.-W."/>
            <person name="Bruemmer F."/>
            <person name="Labrenz M."/>
            <person name="Spormann A.M."/>
            <person name="Op den Camp H."/>
            <person name="Overmann J."/>
            <person name="Amann R."/>
            <person name="Jetten M.S.M."/>
            <person name="Mascher T."/>
            <person name="Medema M.H."/>
            <person name="Devos D.P."/>
            <person name="Kaster A.-K."/>
            <person name="Ovreas L."/>
            <person name="Rohde M."/>
            <person name="Galperin M.Y."/>
            <person name="Jogler C."/>
        </authorList>
    </citation>
    <scope>NUCLEOTIDE SEQUENCE [LARGE SCALE GENOMIC DNA]</scope>
    <source>
        <strain evidence="2 3">CA12</strain>
    </source>
</reference>
<keyword evidence="1 2" id="KW-0436">Ligase</keyword>
<gene>
    <name evidence="1 2" type="primary">gatC</name>
    <name evidence="2" type="ORF">CA12_36540</name>
</gene>
<dbReference type="KEGG" id="acaf:CA12_36540"/>
<keyword evidence="1" id="KW-0067">ATP-binding</keyword>
<dbReference type="SUPFAM" id="SSF141000">
    <property type="entry name" value="Glu-tRNAGln amidotransferase C subunit"/>
    <property type="match status" value="1"/>
</dbReference>
<dbReference type="GO" id="GO:0006450">
    <property type="term" value="P:regulation of translational fidelity"/>
    <property type="evidence" value="ECO:0007669"/>
    <property type="project" value="InterPro"/>
</dbReference>
<dbReference type="OrthoDB" id="9813938at2"/>
<protein>
    <recommendedName>
        <fullName evidence="1">Aspartyl/glutamyl-tRNA(Asn/Gln) amidotransferase subunit C</fullName>
        <shortName evidence="1">Asp/Glu-ADT subunit C</shortName>
        <ecNumber evidence="1">6.3.5.-</ecNumber>
    </recommendedName>
</protein>
<dbReference type="AlphaFoldDB" id="A0A517PDT3"/>
<dbReference type="Pfam" id="PF02686">
    <property type="entry name" value="GatC"/>
    <property type="match status" value="1"/>
</dbReference>
<comment type="subunit">
    <text evidence="1">Heterotrimer of A, B and C subunits.</text>
</comment>
<name>A0A517PDT3_9PLAN</name>
<dbReference type="RefSeq" id="WP_145360388.1">
    <property type="nucleotide sequence ID" value="NZ_CP036265.1"/>
</dbReference>
<evidence type="ECO:0000313" key="2">
    <source>
        <dbReference type="EMBL" id="QDT17527.1"/>
    </source>
</evidence>
<dbReference type="InterPro" id="IPR036113">
    <property type="entry name" value="Asp/Glu-ADT_sf_sub_c"/>
</dbReference>
<keyword evidence="1" id="KW-0547">Nucleotide-binding</keyword>
<dbReference type="EMBL" id="CP036265">
    <property type="protein sequence ID" value="QDT17527.1"/>
    <property type="molecule type" value="Genomic_DNA"/>
</dbReference>
<comment type="catalytic activity">
    <reaction evidence="1">
        <text>L-glutamyl-tRNA(Gln) + L-glutamine + ATP + H2O = L-glutaminyl-tRNA(Gln) + L-glutamate + ADP + phosphate + H(+)</text>
        <dbReference type="Rhea" id="RHEA:17521"/>
        <dbReference type="Rhea" id="RHEA-COMP:9681"/>
        <dbReference type="Rhea" id="RHEA-COMP:9684"/>
        <dbReference type="ChEBI" id="CHEBI:15377"/>
        <dbReference type="ChEBI" id="CHEBI:15378"/>
        <dbReference type="ChEBI" id="CHEBI:29985"/>
        <dbReference type="ChEBI" id="CHEBI:30616"/>
        <dbReference type="ChEBI" id="CHEBI:43474"/>
        <dbReference type="ChEBI" id="CHEBI:58359"/>
        <dbReference type="ChEBI" id="CHEBI:78520"/>
        <dbReference type="ChEBI" id="CHEBI:78521"/>
        <dbReference type="ChEBI" id="CHEBI:456216"/>
    </reaction>
</comment>
<dbReference type="GO" id="GO:0050567">
    <property type="term" value="F:glutaminyl-tRNA synthase (glutamine-hydrolyzing) activity"/>
    <property type="evidence" value="ECO:0007669"/>
    <property type="project" value="UniProtKB-UniRule"/>
</dbReference>
<comment type="function">
    <text evidence="1">Allows the formation of correctly charged Asn-tRNA(Asn) or Gln-tRNA(Gln) through the transamidation of misacylated Asp-tRNA(Asn) or Glu-tRNA(Gln) in organisms which lack either or both of asparaginyl-tRNA or glutaminyl-tRNA synthetases. The reaction takes place in the presence of glutamine and ATP through an activated phospho-Asp-tRNA(Asn) or phospho-Glu-tRNA(Gln).</text>
</comment>
<dbReference type="GO" id="GO:0050566">
    <property type="term" value="F:asparaginyl-tRNA synthase (glutamine-hydrolyzing) activity"/>
    <property type="evidence" value="ECO:0007669"/>
    <property type="project" value="RHEA"/>
</dbReference>
<dbReference type="Proteomes" id="UP000318741">
    <property type="component" value="Chromosome"/>
</dbReference>
<comment type="catalytic activity">
    <reaction evidence="1">
        <text>L-aspartyl-tRNA(Asn) + L-glutamine + ATP + H2O = L-asparaginyl-tRNA(Asn) + L-glutamate + ADP + phosphate + 2 H(+)</text>
        <dbReference type="Rhea" id="RHEA:14513"/>
        <dbReference type="Rhea" id="RHEA-COMP:9674"/>
        <dbReference type="Rhea" id="RHEA-COMP:9677"/>
        <dbReference type="ChEBI" id="CHEBI:15377"/>
        <dbReference type="ChEBI" id="CHEBI:15378"/>
        <dbReference type="ChEBI" id="CHEBI:29985"/>
        <dbReference type="ChEBI" id="CHEBI:30616"/>
        <dbReference type="ChEBI" id="CHEBI:43474"/>
        <dbReference type="ChEBI" id="CHEBI:58359"/>
        <dbReference type="ChEBI" id="CHEBI:78515"/>
        <dbReference type="ChEBI" id="CHEBI:78516"/>
        <dbReference type="ChEBI" id="CHEBI:456216"/>
    </reaction>
</comment>
<dbReference type="InterPro" id="IPR003837">
    <property type="entry name" value="GatC"/>
</dbReference>
<accession>A0A517PDT3</accession>
<dbReference type="GO" id="GO:0005524">
    <property type="term" value="F:ATP binding"/>
    <property type="evidence" value="ECO:0007669"/>
    <property type="project" value="UniProtKB-KW"/>
</dbReference>